<dbReference type="Proteomes" id="UP000009022">
    <property type="component" value="Unassembled WGS sequence"/>
</dbReference>
<evidence type="ECO:0000313" key="2">
    <source>
        <dbReference type="Proteomes" id="UP000009022"/>
    </source>
</evidence>
<dbReference type="PhylomeDB" id="B3S5K7"/>
<sequence length="152" mass="17429">MKLILAKKDEDETAILSDFHQEVIRIRLVTTGLENTILENGDYEAKFKEDGLDCPNADLNNRIITINWNEYSYHAIDYACKVIKKAATNIAQISLKLEDPKRDTKAKICFLLRSNSNKFTQMMARHRSKSVEGLKSKMILSPPPQYDVQHDS</sequence>
<keyword evidence="2" id="KW-1185">Reference proteome</keyword>
<dbReference type="InParanoid" id="B3S5K7"/>
<dbReference type="EMBL" id="DS985251">
    <property type="protein sequence ID" value="EDV21973.1"/>
    <property type="molecule type" value="Genomic_DNA"/>
</dbReference>
<evidence type="ECO:0000313" key="1">
    <source>
        <dbReference type="EMBL" id="EDV21973.1"/>
    </source>
</evidence>
<dbReference type="HOGENOM" id="CLU_1724648_0_0_1"/>
<dbReference type="AlphaFoldDB" id="B3S5K7"/>
<organism evidence="1 2">
    <name type="scientific">Trichoplax adhaerens</name>
    <name type="common">Trichoplax reptans</name>
    <dbReference type="NCBI Taxonomy" id="10228"/>
    <lineage>
        <taxon>Eukaryota</taxon>
        <taxon>Metazoa</taxon>
        <taxon>Placozoa</taxon>
        <taxon>Uniplacotomia</taxon>
        <taxon>Trichoplacea</taxon>
        <taxon>Trichoplacidae</taxon>
        <taxon>Trichoplax</taxon>
    </lineage>
</organism>
<name>B3S5K7_TRIAD</name>
<dbReference type="GeneID" id="6756821"/>
<protein>
    <submittedName>
        <fullName evidence="1">Uncharacterized protein</fullName>
    </submittedName>
</protein>
<reference evidence="1 2" key="1">
    <citation type="journal article" date="2008" name="Nature">
        <title>The Trichoplax genome and the nature of placozoans.</title>
        <authorList>
            <person name="Srivastava M."/>
            <person name="Begovic E."/>
            <person name="Chapman J."/>
            <person name="Putnam N.H."/>
            <person name="Hellsten U."/>
            <person name="Kawashima T."/>
            <person name="Kuo A."/>
            <person name="Mitros T."/>
            <person name="Salamov A."/>
            <person name="Carpenter M.L."/>
            <person name="Signorovitch A.Y."/>
            <person name="Moreno M.A."/>
            <person name="Kamm K."/>
            <person name="Grimwood J."/>
            <person name="Schmutz J."/>
            <person name="Shapiro H."/>
            <person name="Grigoriev I.V."/>
            <person name="Buss L.W."/>
            <person name="Schierwater B."/>
            <person name="Dellaporta S.L."/>
            <person name="Rokhsar D.S."/>
        </authorList>
    </citation>
    <scope>NUCLEOTIDE SEQUENCE [LARGE SCALE GENOMIC DNA]</scope>
    <source>
        <strain evidence="1 2">Grell-BS-1999</strain>
    </source>
</reference>
<proteinExistence type="predicted"/>
<dbReference type="PANTHER" id="PTHR35205">
    <property type="entry name" value="NB-ARC AND TPR DOMAIN PROTEIN"/>
    <property type="match status" value="1"/>
</dbReference>
<dbReference type="CTD" id="6756821"/>
<dbReference type="KEGG" id="tad:TRIADDRAFT_59498"/>
<accession>B3S5K7</accession>
<gene>
    <name evidence="1" type="ORF">TRIADDRAFT_59498</name>
</gene>
<dbReference type="RefSeq" id="XP_002115610.1">
    <property type="nucleotide sequence ID" value="XM_002115574.1"/>
</dbReference>
<dbReference type="PANTHER" id="PTHR35205:SF1">
    <property type="entry name" value="ZU5 DOMAIN-CONTAINING PROTEIN"/>
    <property type="match status" value="1"/>
</dbReference>